<dbReference type="Pfam" id="PF17403">
    <property type="entry name" value="Nrap_D2"/>
    <property type="match status" value="1"/>
</dbReference>
<feature type="domain" description="Nrap protein" evidence="10">
    <location>
        <begin position="834"/>
        <end position="992"/>
    </location>
</feature>
<feature type="domain" description="Nrap protein" evidence="7">
    <location>
        <begin position="303"/>
        <end position="446"/>
    </location>
</feature>
<dbReference type="Pfam" id="PF17406">
    <property type="entry name" value="Nrap_D5"/>
    <property type="match status" value="1"/>
</dbReference>
<comment type="similarity">
    <text evidence="2 5">Belongs to the NRAP family.</text>
</comment>
<dbReference type="InterPro" id="IPR035371">
    <property type="entry name" value="Nrap_D6"/>
</dbReference>
<evidence type="ECO:0000259" key="8">
    <source>
        <dbReference type="Pfam" id="PF17404"/>
    </source>
</evidence>
<feature type="domain" description="Nrap protein" evidence="9">
    <location>
        <begin position="637"/>
        <end position="832"/>
    </location>
</feature>
<sequence>MISDDDEDLMAAAAAKSERKAGPLTQDALYKAPTNEEMQELKDATELFHSNLFKLQIAELLSEVRIDYTKMKPLEKTLHHLRSIFDSIPDRKEATKIVKAMKKSKITIPFPNPQPPSDIQYTFGFKKPTLVNLIGSYPLKTVTKGRHHFNIDVSIEMPEELFQEKDHMNYRYFYKRAYYIAVIASALKDTKSGLNLDISFEFLNNDMRRPILVLKPVHDRSEFDFSKAKCVIRIIPTIKQGLFPVQRLAPGRNNVRPNFLGLDSISEEDSKLATPQYNASILLDSAPTTHLNFLYQQAKSCDNFRDACLLGKVWLNQRGFCDGTTSFNGFLWSMIMGYLLKPGPSGTRRLAPGFSSYQLFKGTIDFLANHDFAKVPIYIGQPAGDEFTLEAFQSHYPFVFLDGSGHVNLAGLVSADELNTLQHEAKHTFRQLNDISQDHFDDLFLKRVDELHFRYDYVIRVSDLPISSVYSDVAKLDNPCAYKFIASQLPLILNKGLNDRVRLVAKQFDTCKSWPLDSSVPVMSESTPLFVGIIANQENANRLVDKGPGAEDTEAAEEFRKLWGDKAELRRFKDGSIVESVVWSCSSVEEKGMIIVEAITHLLGHHFNIPSDNIQCLKGALEQNIQLYKLPASLLDEGLSKVGFQPVMGAFNEFYKQLREIELPLSLSGIYPAAPELRYSSVFTPLPLNMAIHSRLPDAAKYVTPIDVVLQLETSGRWPDDLVAIQKIKSAFYLKISEGLESEYPDMYTTVVDEGDDSSIQSCSYLDVTVPAGFTFRCRIQNDREITLLENGIAGKALSPPERISYQNALAEYRRLFINRPWHTAQIQSICQRFPTLSHTIRITKRWFSAHMLAPHFSEELIELICAYVYLYPGAWSEPGSGFVGFNRVLKLVTSHDWKNEPLIVDLDNSIKNSEKEEILQKFNELRKNDEHCKHSSMVVATSKDLDGSCWSKESPQGVILVRAKMLAKATLSCMMDAVNQGSVSSLKKIFATPLQDYDFLIKLDAEKCTRYFQRFKPDVKLIKSKGEKYRNLVLEQNTSDAANTRIGFDPVQLYLAEIKELYSDMIVFFHDTFGGHMIAGVWKPSQLKAKPWKVNAGFSSIPKIEENKNKKTPLILPNIPDILSEVERLGAGLVTEIVIQNEH</sequence>
<name>A0A1Y1XCB1_9FUNG</name>
<evidence type="ECO:0000256" key="4">
    <source>
        <dbReference type="ARBA" id="ARBA00023242"/>
    </source>
</evidence>
<evidence type="ECO:0000256" key="3">
    <source>
        <dbReference type="ARBA" id="ARBA00022884"/>
    </source>
</evidence>
<evidence type="ECO:0000256" key="5">
    <source>
        <dbReference type="RuleBase" id="RU364032"/>
    </source>
</evidence>
<evidence type="ECO:0000259" key="6">
    <source>
        <dbReference type="Pfam" id="PF03813"/>
    </source>
</evidence>
<accession>A0A1Y1XCB1</accession>
<dbReference type="InterPro" id="IPR035367">
    <property type="entry name" value="Nrap_D2"/>
</dbReference>
<evidence type="ECO:0000259" key="10">
    <source>
        <dbReference type="Pfam" id="PF17406"/>
    </source>
</evidence>
<dbReference type="PANTHER" id="PTHR17972">
    <property type="entry name" value="NUCLEOLAR RNA-ASSOCIATED PROTEIN"/>
    <property type="match status" value="1"/>
</dbReference>
<dbReference type="GO" id="GO:0006409">
    <property type="term" value="P:tRNA export from nucleus"/>
    <property type="evidence" value="ECO:0007669"/>
    <property type="project" value="TreeGrafter"/>
</dbReference>
<feature type="domain" description="Nrap protein" evidence="11">
    <location>
        <begin position="995"/>
        <end position="1138"/>
    </location>
</feature>
<keyword evidence="5" id="KW-0690">Ribosome biogenesis</keyword>
<keyword evidence="5" id="KW-0698">rRNA processing</keyword>
<keyword evidence="13" id="KW-1185">Reference proteome</keyword>
<comment type="caution">
    <text evidence="12">The sequence shown here is derived from an EMBL/GenBank/DDBJ whole genome shotgun (WGS) entry which is preliminary data.</text>
</comment>
<feature type="domain" description="Nrap protein" evidence="8">
    <location>
        <begin position="453"/>
        <end position="608"/>
    </location>
</feature>
<dbReference type="InterPro" id="IPR035082">
    <property type="entry name" value="Nrap_D1"/>
</dbReference>
<evidence type="ECO:0000259" key="7">
    <source>
        <dbReference type="Pfam" id="PF17403"/>
    </source>
</evidence>
<dbReference type="Pfam" id="PF17407">
    <property type="entry name" value="Nrap_D6"/>
    <property type="match status" value="1"/>
</dbReference>
<keyword evidence="4 5" id="KW-0539">Nucleus</keyword>
<dbReference type="InterPro" id="IPR035369">
    <property type="entry name" value="Nrap_D4"/>
</dbReference>
<protein>
    <recommendedName>
        <fullName evidence="5">U3 small nucleolar RNA-associated protein 22</fullName>
    </recommendedName>
</protein>
<dbReference type="FunFam" id="1.10.1410.10:FF:000006">
    <property type="entry name" value="Nucleolar protein 6"/>
    <property type="match status" value="1"/>
</dbReference>
<dbReference type="AlphaFoldDB" id="A0A1Y1XCB1"/>
<dbReference type="OrthoDB" id="10251401at2759"/>
<dbReference type="Gene3D" id="3.30.70.3030">
    <property type="match status" value="1"/>
</dbReference>
<dbReference type="InterPro" id="IPR035368">
    <property type="entry name" value="Nrap_D3"/>
</dbReference>
<dbReference type="GO" id="GO:0032040">
    <property type="term" value="C:small-subunit processome"/>
    <property type="evidence" value="ECO:0007669"/>
    <property type="project" value="TreeGrafter"/>
</dbReference>
<evidence type="ECO:0000313" key="13">
    <source>
        <dbReference type="Proteomes" id="UP000193498"/>
    </source>
</evidence>
<dbReference type="GO" id="GO:0006364">
    <property type="term" value="P:rRNA processing"/>
    <property type="evidence" value="ECO:0007669"/>
    <property type="project" value="UniProtKB-KW"/>
</dbReference>
<comment type="subcellular location">
    <subcellularLocation>
        <location evidence="1 5">Nucleus</location>
        <location evidence="1 5">Nucleolus</location>
    </subcellularLocation>
</comment>
<evidence type="ECO:0000259" key="9">
    <source>
        <dbReference type="Pfam" id="PF17405"/>
    </source>
</evidence>
<dbReference type="PANTHER" id="PTHR17972:SF0">
    <property type="entry name" value="NUCLEOLAR PROTEIN 6"/>
    <property type="match status" value="1"/>
</dbReference>
<dbReference type="Proteomes" id="UP000193498">
    <property type="component" value="Unassembled WGS sequence"/>
</dbReference>
<dbReference type="EMBL" id="MCFE01000654">
    <property type="protein sequence ID" value="ORX83004.1"/>
    <property type="molecule type" value="Genomic_DNA"/>
</dbReference>
<dbReference type="InterPro" id="IPR005554">
    <property type="entry name" value="NOL6/Upt22"/>
</dbReference>
<evidence type="ECO:0000256" key="1">
    <source>
        <dbReference type="ARBA" id="ARBA00004604"/>
    </source>
</evidence>
<keyword evidence="3 5" id="KW-0694">RNA-binding</keyword>
<dbReference type="GO" id="GO:0003723">
    <property type="term" value="F:RNA binding"/>
    <property type="evidence" value="ECO:0007669"/>
    <property type="project" value="UniProtKB-KW"/>
</dbReference>
<dbReference type="FunCoup" id="A0A1Y1XCB1">
    <property type="interactions" value="954"/>
</dbReference>
<dbReference type="InterPro" id="IPR035370">
    <property type="entry name" value="Nrap_D5"/>
</dbReference>
<dbReference type="Pfam" id="PF03813">
    <property type="entry name" value="Nrap"/>
    <property type="match status" value="1"/>
</dbReference>
<dbReference type="Gene3D" id="1.10.1410.10">
    <property type="match status" value="2"/>
</dbReference>
<proteinExistence type="inferred from homology"/>
<dbReference type="InParanoid" id="A0A1Y1XCB1"/>
<dbReference type="GO" id="GO:0034456">
    <property type="term" value="C:UTP-C complex"/>
    <property type="evidence" value="ECO:0007669"/>
    <property type="project" value="TreeGrafter"/>
</dbReference>
<gene>
    <name evidence="12" type="ORF">K493DRAFT_240364</name>
</gene>
<dbReference type="STRING" id="1314790.A0A1Y1XCB1"/>
<dbReference type="Pfam" id="PF17404">
    <property type="entry name" value="Nrap_D3"/>
    <property type="match status" value="1"/>
</dbReference>
<keyword evidence="5" id="KW-0687">Ribonucleoprotein</keyword>
<dbReference type="GO" id="GO:0032545">
    <property type="term" value="C:CURI complex"/>
    <property type="evidence" value="ECO:0007669"/>
    <property type="project" value="TreeGrafter"/>
</dbReference>
<organism evidence="12 13">
    <name type="scientific">Basidiobolus meristosporus CBS 931.73</name>
    <dbReference type="NCBI Taxonomy" id="1314790"/>
    <lineage>
        <taxon>Eukaryota</taxon>
        <taxon>Fungi</taxon>
        <taxon>Fungi incertae sedis</taxon>
        <taxon>Zoopagomycota</taxon>
        <taxon>Entomophthoromycotina</taxon>
        <taxon>Basidiobolomycetes</taxon>
        <taxon>Basidiobolales</taxon>
        <taxon>Basidiobolaceae</taxon>
        <taxon>Basidiobolus</taxon>
    </lineage>
</organism>
<evidence type="ECO:0000313" key="12">
    <source>
        <dbReference type="EMBL" id="ORX83004.1"/>
    </source>
</evidence>
<feature type="domain" description="Nrap protein" evidence="6">
    <location>
        <begin position="151"/>
        <end position="299"/>
    </location>
</feature>
<evidence type="ECO:0000256" key="2">
    <source>
        <dbReference type="ARBA" id="ARBA00006674"/>
    </source>
</evidence>
<evidence type="ECO:0000259" key="11">
    <source>
        <dbReference type="Pfam" id="PF17407"/>
    </source>
</evidence>
<dbReference type="Pfam" id="PF17405">
    <property type="entry name" value="Nrap_D4"/>
    <property type="match status" value="1"/>
</dbReference>
<reference evidence="12 13" key="1">
    <citation type="submission" date="2016-07" db="EMBL/GenBank/DDBJ databases">
        <title>Pervasive Adenine N6-methylation of Active Genes in Fungi.</title>
        <authorList>
            <consortium name="DOE Joint Genome Institute"/>
            <person name="Mondo S.J."/>
            <person name="Dannebaum R.O."/>
            <person name="Kuo R.C."/>
            <person name="Labutti K."/>
            <person name="Haridas S."/>
            <person name="Kuo A."/>
            <person name="Salamov A."/>
            <person name="Ahrendt S.R."/>
            <person name="Lipzen A."/>
            <person name="Sullivan W."/>
            <person name="Andreopoulos W.B."/>
            <person name="Clum A."/>
            <person name="Lindquist E."/>
            <person name="Daum C."/>
            <person name="Ramamoorthy G.K."/>
            <person name="Gryganskyi A."/>
            <person name="Culley D."/>
            <person name="Magnuson J.K."/>
            <person name="James T.Y."/>
            <person name="O'Malley M.A."/>
            <person name="Stajich J.E."/>
            <person name="Spatafora J.W."/>
            <person name="Visel A."/>
            <person name="Grigoriev I.V."/>
        </authorList>
    </citation>
    <scope>NUCLEOTIDE SEQUENCE [LARGE SCALE GENOMIC DNA]</scope>
    <source>
        <strain evidence="12 13">CBS 931.73</strain>
    </source>
</reference>